<reference evidence="2 3" key="1">
    <citation type="submission" date="2016-04" db="EMBL/GenBank/DDBJ databases">
        <authorList>
            <person name="Qiu J."/>
        </authorList>
    </citation>
    <scope>NUCLEOTIDE SEQUENCE [LARGE SCALE GENOMIC DNA]</scope>
    <source>
        <strain evidence="2 3">JQ581</strain>
    </source>
</reference>
<organism evidence="2 3">
    <name type="scientific">Pseudomonas putida</name>
    <name type="common">Arthrobacter siderocapsulatus</name>
    <dbReference type="NCBI Taxonomy" id="303"/>
    <lineage>
        <taxon>Bacteria</taxon>
        <taxon>Pseudomonadati</taxon>
        <taxon>Pseudomonadota</taxon>
        <taxon>Gammaproteobacteria</taxon>
        <taxon>Pseudomonadales</taxon>
        <taxon>Pseudomonadaceae</taxon>
        <taxon>Pseudomonas</taxon>
    </lineage>
</organism>
<dbReference type="AlphaFoldDB" id="A0AAP9MWX1"/>
<evidence type="ECO:0000256" key="1">
    <source>
        <dbReference type="SAM" id="MobiDB-lite"/>
    </source>
</evidence>
<dbReference type="Proteomes" id="UP000076857">
    <property type="component" value="Chromosome"/>
</dbReference>
<reference evidence="2 3" key="2">
    <citation type="submission" date="2020-04" db="EMBL/GenBank/DDBJ databases">
        <title>Complete genome sequence of Pseudomonas putida strain JQ581.</title>
        <authorList>
            <person name="Mu Y."/>
        </authorList>
    </citation>
    <scope>NUCLEOTIDE SEQUENCE [LARGE SCALE GENOMIC DNA]</scope>
    <source>
        <strain evidence="2 3">JQ581</strain>
    </source>
</reference>
<proteinExistence type="predicted"/>
<gene>
    <name evidence="2" type="ORF">A3L25_007650</name>
</gene>
<evidence type="ECO:0000313" key="2">
    <source>
        <dbReference type="EMBL" id="QJQ09300.1"/>
    </source>
</evidence>
<dbReference type="EMBL" id="CP050951">
    <property type="protein sequence ID" value="QJQ09300.1"/>
    <property type="molecule type" value="Genomic_DNA"/>
</dbReference>
<dbReference type="RefSeq" id="WP_169725108.1">
    <property type="nucleotide sequence ID" value="NZ_CP050951.1"/>
</dbReference>
<feature type="region of interest" description="Disordered" evidence="1">
    <location>
        <begin position="1"/>
        <end position="27"/>
    </location>
</feature>
<protein>
    <submittedName>
        <fullName evidence="2">Uncharacterized protein</fullName>
    </submittedName>
</protein>
<name>A0AAP9MWX1_PSEPU</name>
<accession>A0AAP9MWX1</accession>
<sequence>MAPKRSVEDGADQSPHNPAPEIPTQNAWGEIDVKNMNNADLEFVIKDADISFGQKIYPVWRGVAADGTPFDELDAMAEVPHDYDATKTMVARVSNRYVEPYDGGWAFLSYKVENPAETTPDSGRVFCYLGLRDRDGGAETLSVPQARESHDCVVVVPDLETEGVRLFAPRYRAMQAGDSVELVARRFNSTGGEVTPPASAVHNVTEANLAEPLRWDVAKSDIIRVQDGRMEFQYTITLGGNSEEIKSPVQHVAVAKAPSPVELLPTPSVDGFSGAPLDPGNFPDGVTVRVPSYPGIQVGDYLLLHWKSPARIEPEVQFARMDASSLQGDETVFQIDPSLLVEGDHYVFYQFARAGHALTSDRLDVELDSARSLPAPAIARTQEDGPGRQYLAAGSAILGAVVTVPDVALRPGEHFEVHWDGYEQNGKYVTDPPEDKGCRTFKIPPSVVAANMHQPGAIHSRRFNVFYHIVDEDDVRSAPSAAVDLRVQPIVFGNNVTCPQADNDGQLKRTALIAGKGAMLKVEAAVLWPFVAPDQPFTLAIENGAVLRDGVPVSPGEYSNNRIEGWLSFAVYDNLVDGKEYTVNGTVSFDNGHSWHALMPLRLTPKKLL</sequence>
<evidence type="ECO:0000313" key="3">
    <source>
        <dbReference type="Proteomes" id="UP000076857"/>
    </source>
</evidence>